<proteinExistence type="predicted"/>
<organism evidence="2 3">
    <name type="scientific">Fusarium beomiforme</name>
    <dbReference type="NCBI Taxonomy" id="44412"/>
    <lineage>
        <taxon>Eukaryota</taxon>
        <taxon>Fungi</taxon>
        <taxon>Dikarya</taxon>
        <taxon>Ascomycota</taxon>
        <taxon>Pezizomycotina</taxon>
        <taxon>Sordariomycetes</taxon>
        <taxon>Hypocreomycetidae</taxon>
        <taxon>Hypocreales</taxon>
        <taxon>Nectriaceae</taxon>
        <taxon>Fusarium</taxon>
        <taxon>Fusarium burgessii species complex</taxon>
    </lineage>
</organism>
<sequence>MHYPTLYCCSGIRPIASSPEGIWITNAMLTRAIERFLHLYSSPRRCLSSYAGPLESRRRLGKRHMAAVIPHSHASPFPWRIEVPVNLGEWTWEAPVAPNNRHKKKVGLFERFLRSLEDLGQEENTESVVATPPEADRAPEAVTFSPIDQARGDMNERLAKFYKFEDEKALKKIWGPYVLQVLKMVEERTISKNDLIRALDPFDDHFRQRAPIKVLDDAVAKQWIYIIHAIYRSRASPTEDLFGAHVWHQCLKTILQMTPQPSTFDCLEELLRLLALYERILLNTTDYLNLMHSHIRLEMTLGEQYPTRPISFRLLRRTLQLARLVGVRGVTELETFEALMKHCFQSVNETAERRTLAFHLFLKLAAAPGLKMHEFSTLASKVYDTQDWAESEVWQFMAIRLIITTQGAIRPEQLHKWVIRPTQLHSWAAILSDSRHRESKKRIANLRALTHTSETFGHLDTLIKSIRLLRDRHGIIHDMMKMEKDPYCAVTFWESYNEGQPVKHKFPWYMWARHAEVIITHPDLPPDLIWRIAEFCSSKTATRLQTPIVRNILLMMDFLGEICQFYTKKPGLTARQRLRYIETAINWGKRTGQYMSQPAIQVLAETLLQDLEEGKMGRKTRLRYLVSKIKHFYGKEQAEKVAASLDGWRWTNKHRRGEIPQMPAATRKSSFKPEEPVEEPNEDVMKIHMKKSLQKPLRQAYEQALPPTGRIRYNIESKEKREEKNNTEEGQESLESIMMAQRRSAEAGLRMSASF</sequence>
<feature type="compositionally biased region" description="Basic and acidic residues" evidence="1">
    <location>
        <begin position="713"/>
        <end position="727"/>
    </location>
</feature>
<evidence type="ECO:0000313" key="2">
    <source>
        <dbReference type="EMBL" id="KAF4339698.1"/>
    </source>
</evidence>
<reference evidence="2" key="1">
    <citation type="journal article" date="2017" name="Mycologia">
        <title>Fusarium algeriense, sp. nov., a novel toxigenic crown rot pathogen of durum wheat from Algeria is nested in the Fusarium burgessii species complex.</title>
        <authorList>
            <person name="Laraba I."/>
            <person name="Keddad A."/>
            <person name="Boureghda H."/>
            <person name="Abdallah N."/>
            <person name="Vaughan M.M."/>
            <person name="Proctor R.H."/>
            <person name="Busman M."/>
            <person name="O'Donnell K."/>
        </authorList>
    </citation>
    <scope>NUCLEOTIDE SEQUENCE</scope>
    <source>
        <strain evidence="2">NRRL 25174</strain>
    </source>
</reference>
<comment type="caution">
    <text evidence="2">The sequence shown here is derived from an EMBL/GenBank/DDBJ whole genome shotgun (WGS) entry which is preliminary data.</text>
</comment>
<reference evidence="2" key="2">
    <citation type="submission" date="2020-02" db="EMBL/GenBank/DDBJ databases">
        <title>Identification and distribution of gene clusters putatively required for synthesis of sphingolipid metabolism inhibitors in phylogenetically diverse species of the filamentous fungus Fusarium.</title>
        <authorList>
            <person name="Kim H.-S."/>
            <person name="Busman M."/>
            <person name="Brown D.W."/>
            <person name="Divon H."/>
            <person name="Uhlig S."/>
            <person name="Proctor R.H."/>
        </authorList>
    </citation>
    <scope>NUCLEOTIDE SEQUENCE</scope>
    <source>
        <strain evidence="2">NRRL 25174</strain>
    </source>
</reference>
<dbReference type="AlphaFoldDB" id="A0A9P5AJQ6"/>
<keyword evidence="3" id="KW-1185">Reference proteome</keyword>
<gene>
    <name evidence="2" type="ORF">FBEOM_6348</name>
</gene>
<dbReference type="OrthoDB" id="5428038at2759"/>
<evidence type="ECO:0000313" key="3">
    <source>
        <dbReference type="Proteomes" id="UP000730481"/>
    </source>
</evidence>
<feature type="region of interest" description="Disordered" evidence="1">
    <location>
        <begin position="712"/>
        <end position="734"/>
    </location>
</feature>
<dbReference type="Proteomes" id="UP000730481">
    <property type="component" value="Unassembled WGS sequence"/>
</dbReference>
<protein>
    <submittedName>
        <fullName evidence="2">Uncharacterized protein</fullName>
    </submittedName>
</protein>
<name>A0A9P5AJQ6_9HYPO</name>
<accession>A0A9P5AJQ6</accession>
<evidence type="ECO:0000256" key="1">
    <source>
        <dbReference type="SAM" id="MobiDB-lite"/>
    </source>
</evidence>
<dbReference type="EMBL" id="PVQB02000268">
    <property type="protein sequence ID" value="KAF4339698.1"/>
    <property type="molecule type" value="Genomic_DNA"/>
</dbReference>